<dbReference type="InterPro" id="IPR017900">
    <property type="entry name" value="4Fe4S_Fe_S_CS"/>
</dbReference>
<dbReference type="Gene3D" id="3.30.70.20">
    <property type="match status" value="1"/>
</dbReference>
<dbReference type="PANTHER" id="PTHR43193">
    <property type="match status" value="1"/>
</dbReference>
<keyword evidence="2" id="KW-0408">Iron</keyword>
<dbReference type="PROSITE" id="PS51379">
    <property type="entry name" value="4FE4S_FER_2"/>
    <property type="match status" value="2"/>
</dbReference>
<accession>A0A212M1X1</accession>
<organism evidence="5">
    <name type="scientific">uncultured Sporomusa sp</name>
    <dbReference type="NCBI Taxonomy" id="307249"/>
    <lineage>
        <taxon>Bacteria</taxon>
        <taxon>Bacillati</taxon>
        <taxon>Bacillota</taxon>
        <taxon>Negativicutes</taxon>
        <taxon>Selenomonadales</taxon>
        <taxon>Sporomusaceae</taxon>
        <taxon>Sporomusa</taxon>
        <taxon>environmental samples</taxon>
    </lineage>
</organism>
<evidence type="ECO:0000256" key="2">
    <source>
        <dbReference type="ARBA" id="ARBA00023004"/>
    </source>
</evidence>
<keyword evidence="3" id="KW-0411">Iron-sulfur</keyword>
<dbReference type="PANTHER" id="PTHR43193:SF2">
    <property type="entry name" value="POLYFERREDOXIN PROTEIN FWDF"/>
    <property type="match status" value="1"/>
</dbReference>
<dbReference type="Pfam" id="PF12838">
    <property type="entry name" value="Fer4_7"/>
    <property type="match status" value="1"/>
</dbReference>
<proteinExistence type="predicted"/>
<feature type="domain" description="4Fe-4S ferredoxin-type" evidence="4">
    <location>
        <begin position="2"/>
        <end position="31"/>
    </location>
</feature>
<evidence type="ECO:0000256" key="1">
    <source>
        <dbReference type="ARBA" id="ARBA00022723"/>
    </source>
</evidence>
<sequence>MPKPTFREEKCKGCELCLDVCPKNIIVMSPDFNAKGYHPATCPDADECVGCALCAKACPDVVIEIYE</sequence>
<dbReference type="PROSITE" id="PS00198">
    <property type="entry name" value="4FE4S_FER_1"/>
    <property type="match status" value="2"/>
</dbReference>
<name>A0A212M1X1_9FIRM</name>
<keyword evidence="1" id="KW-0479">Metal-binding</keyword>
<dbReference type="RefSeq" id="WP_075757290.1">
    <property type="nucleotide sequence ID" value="NZ_LT608335.1"/>
</dbReference>
<evidence type="ECO:0000259" key="4">
    <source>
        <dbReference type="PROSITE" id="PS51379"/>
    </source>
</evidence>
<evidence type="ECO:0000313" key="5">
    <source>
        <dbReference type="EMBL" id="SCM83781.1"/>
    </source>
</evidence>
<dbReference type="GO" id="GO:0046872">
    <property type="term" value="F:metal ion binding"/>
    <property type="evidence" value="ECO:0007669"/>
    <property type="project" value="UniProtKB-KW"/>
</dbReference>
<evidence type="ECO:0000256" key="3">
    <source>
        <dbReference type="ARBA" id="ARBA00023014"/>
    </source>
</evidence>
<protein>
    <submittedName>
        <fullName evidence="5">4Fe-4S ferredoxin iron-sulfur binding domain-containing protein</fullName>
    </submittedName>
</protein>
<gene>
    <name evidence="5" type="ORF">KL86SPO_70639</name>
</gene>
<dbReference type="GO" id="GO:0051536">
    <property type="term" value="F:iron-sulfur cluster binding"/>
    <property type="evidence" value="ECO:0007669"/>
    <property type="project" value="UniProtKB-KW"/>
</dbReference>
<feature type="domain" description="4Fe-4S ferredoxin-type" evidence="4">
    <location>
        <begin position="39"/>
        <end position="67"/>
    </location>
</feature>
<dbReference type="InterPro" id="IPR052977">
    <property type="entry name" value="Polyferredoxin-like_ET"/>
</dbReference>
<dbReference type="EMBL" id="FMJE01000007">
    <property type="protein sequence ID" value="SCM83781.1"/>
    <property type="molecule type" value="Genomic_DNA"/>
</dbReference>
<dbReference type="SUPFAM" id="SSF54862">
    <property type="entry name" value="4Fe-4S ferredoxins"/>
    <property type="match status" value="1"/>
</dbReference>
<dbReference type="InterPro" id="IPR017896">
    <property type="entry name" value="4Fe4S_Fe-S-bd"/>
</dbReference>
<reference evidence="5" key="1">
    <citation type="submission" date="2016-08" db="EMBL/GenBank/DDBJ databases">
        <authorList>
            <person name="Seilhamer J.J."/>
        </authorList>
    </citation>
    <scope>NUCLEOTIDE SEQUENCE</scope>
    <source>
        <strain evidence="5">86</strain>
    </source>
</reference>
<dbReference type="AlphaFoldDB" id="A0A212M1X1"/>